<protein>
    <recommendedName>
        <fullName evidence="6">Helicase C-terminal domain-containing protein</fullName>
    </recommendedName>
</protein>
<evidence type="ECO:0000256" key="1">
    <source>
        <dbReference type="ARBA" id="ARBA00006607"/>
    </source>
</evidence>
<comment type="similarity">
    <text evidence="1 5">Belongs to the chaperonin (HSP60) family.</text>
</comment>
<reference evidence="7" key="1">
    <citation type="submission" date="2018-02" db="EMBL/GenBank/DDBJ databases">
        <authorList>
            <person name="Cohen D.B."/>
            <person name="Kent A.D."/>
        </authorList>
    </citation>
    <scope>NUCLEOTIDE SEQUENCE</scope>
</reference>
<dbReference type="GO" id="GO:0140662">
    <property type="term" value="F:ATP-dependent protein folding chaperone"/>
    <property type="evidence" value="ECO:0007669"/>
    <property type="project" value="InterPro"/>
</dbReference>
<evidence type="ECO:0000256" key="4">
    <source>
        <dbReference type="ARBA" id="ARBA00023186"/>
    </source>
</evidence>
<dbReference type="Pfam" id="PF00271">
    <property type="entry name" value="Helicase_C"/>
    <property type="match status" value="1"/>
</dbReference>
<dbReference type="NCBIfam" id="NF009487">
    <property type="entry name" value="PRK12849.1"/>
    <property type="match status" value="1"/>
</dbReference>
<dbReference type="Gene3D" id="3.30.260.10">
    <property type="entry name" value="TCP-1-like chaperonin intermediate domain"/>
    <property type="match status" value="2"/>
</dbReference>
<dbReference type="InterPro" id="IPR001650">
    <property type="entry name" value="Helicase_C-like"/>
</dbReference>
<dbReference type="Pfam" id="PF00118">
    <property type="entry name" value="Cpn60_TCP1"/>
    <property type="match status" value="2"/>
</dbReference>
<evidence type="ECO:0000256" key="3">
    <source>
        <dbReference type="ARBA" id="ARBA00022840"/>
    </source>
</evidence>
<dbReference type="PRINTS" id="PR00298">
    <property type="entry name" value="CHAPERONIN60"/>
</dbReference>
<keyword evidence="3" id="KW-0067">ATP-binding</keyword>
<dbReference type="PROSITE" id="PS00296">
    <property type="entry name" value="CHAPERONINS_CPN60"/>
    <property type="match status" value="1"/>
</dbReference>
<dbReference type="SMART" id="SM00490">
    <property type="entry name" value="HELICc"/>
    <property type="match status" value="1"/>
</dbReference>
<dbReference type="SUPFAM" id="SSF52540">
    <property type="entry name" value="P-loop containing nucleoside triphosphate hydrolases"/>
    <property type="match status" value="1"/>
</dbReference>
<gene>
    <name evidence="7" type="ORF">FSB_LOCUS25718</name>
</gene>
<dbReference type="Gene3D" id="3.40.50.300">
    <property type="entry name" value="P-loop containing nucleotide triphosphate hydrolases"/>
    <property type="match status" value="2"/>
</dbReference>
<evidence type="ECO:0000313" key="7">
    <source>
        <dbReference type="EMBL" id="SPC97836.1"/>
    </source>
</evidence>
<keyword evidence="4" id="KW-0143">Chaperone</keyword>
<dbReference type="FunFam" id="3.50.7.10:FF:000001">
    <property type="entry name" value="60 kDa chaperonin"/>
    <property type="match status" value="1"/>
</dbReference>
<dbReference type="CDD" id="cd03344">
    <property type="entry name" value="GroEL"/>
    <property type="match status" value="1"/>
</dbReference>
<proteinExistence type="inferred from homology"/>
<evidence type="ECO:0000259" key="6">
    <source>
        <dbReference type="PROSITE" id="PS51194"/>
    </source>
</evidence>
<dbReference type="SUPFAM" id="SSF54849">
    <property type="entry name" value="GroEL-intermediate domain like"/>
    <property type="match status" value="1"/>
</dbReference>
<feature type="domain" description="Helicase C-terminal" evidence="6">
    <location>
        <begin position="55"/>
        <end position="246"/>
    </location>
</feature>
<dbReference type="InterPro" id="IPR027409">
    <property type="entry name" value="GroEL-like_apical_dom_sf"/>
</dbReference>
<dbReference type="InterPro" id="IPR002423">
    <property type="entry name" value="Cpn60/GroEL/TCP-1"/>
</dbReference>
<dbReference type="AlphaFoldDB" id="A0A2N9G582"/>
<keyword evidence="2" id="KW-0547">Nucleotide-binding</keyword>
<dbReference type="PROSITE" id="PS51194">
    <property type="entry name" value="HELICASE_CTER"/>
    <property type="match status" value="1"/>
</dbReference>
<organism evidence="7">
    <name type="scientific">Fagus sylvatica</name>
    <name type="common">Beechnut</name>
    <dbReference type="NCBI Taxonomy" id="28930"/>
    <lineage>
        <taxon>Eukaryota</taxon>
        <taxon>Viridiplantae</taxon>
        <taxon>Streptophyta</taxon>
        <taxon>Embryophyta</taxon>
        <taxon>Tracheophyta</taxon>
        <taxon>Spermatophyta</taxon>
        <taxon>Magnoliopsida</taxon>
        <taxon>eudicotyledons</taxon>
        <taxon>Gunneridae</taxon>
        <taxon>Pentapetalae</taxon>
        <taxon>rosids</taxon>
        <taxon>fabids</taxon>
        <taxon>Fagales</taxon>
        <taxon>Fagaceae</taxon>
        <taxon>Fagus</taxon>
    </lineage>
</organism>
<dbReference type="InterPro" id="IPR027410">
    <property type="entry name" value="TCP-1-like_intermed_sf"/>
</dbReference>
<evidence type="ECO:0000256" key="5">
    <source>
        <dbReference type="RuleBase" id="RU000418"/>
    </source>
</evidence>
<accession>A0A2N9G582</accession>
<dbReference type="Gene3D" id="3.50.7.10">
    <property type="entry name" value="GroEL"/>
    <property type="match status" value="2"/>
</dbReference>
<dbReference type="EMBL" id="OIVN01001802">
    <property type="protein sequence ID" value="SPC97836.1"/>
    <property type="molecule type" value="Genomic_DNA"/>
</dbReference>
<evidence type="ECO:0000256" key="2">
    <source>
        <dbReference type="ARBA" id="ARBA00022741"/>
    </source>
</evidence>
<dbReference type="GO" id="GO:0005524">
    <property type="term" value="F:ATP binding"/>
    <property type="evidence" value="ECO:0007669"/>
    <property type="project" value="UniProtKB-KW"/>
</dbReference>
<sequence length="881" mass="95967">MVSQWGHDFRPDYCGLGCLKQNFPDVPVMALTATATQSFDRPNLKYEVVGKTKEPLKQLGKLLMDRFKNQSGIVYCLSKSECSEVSKFLNEKCKFKTEYYHAGLAPRQRVAVQKRWHTGEVHIVCATIAFGMGIDKPDVHLISVPCLQHGFVLDSDLFERYQPIMFPYCSKNVNVSIFYSDGAIITCFCSHCHSLLVSLPIAAWHCASHSGNQPNLTIKQKIFIGQFQSANQSAAGGKVPHPKRLGRVGCNVVLEQSFGAPKVTKDGVTVAKSVEFQDRVMNIGASLVKQVANATNDVAGDGTTCATVLTRTIFAEGCKSVAAGMNSMDLRCGITMAVDAVVTNLKSRAKMIKTPGEIVQVGTISANGEREIGQLIAAAMEKVGKEGVITISDGKTLYNELEVVEGMKLDRGYISPYFITNQKNQKCELEDPLILIHEKKISNINAIVKVLELALKSQRPLLIVSEDVESEALATLILNKLRAGIKVCAIKAPGFGENRKAGLQDLAILTGGEVTVSKDDTVILDGGGDKKDIQERCEQLRSSIELSTSDYEKEKLQEWLAKLSGGIAVLKLITNNPCAIRSGVSTPRNQEALNSTIPAMERGMSTRSGKGSSKGASGMAVVPLKATKSSILKVELMSLIRGKFKDICIWTNPFQNLERSGTTGMQFLNGSKRKPFRPNSNHDIIPYLELHVTSTNVGMNFILKIPCLNFIANLVMQIMQMLCECLSRLRNSNMWGHRLIGGFGTWDEVSHLREAVNATMMESCFLKKDRVTDALNATKAAVEEGIVPGGGVALLYASKELDKLETANFDQKIGVQIIKNALKMPAYTIASNAGVEGAVVVGKLLEQNDPDLGYDAATVVSELPKDEKEVPAMGGGIHGYH</sequence>
<dbReference type="SUPFAM" id="SSF48592">
    <property type="entry name" value="GroEL equatorial domain-like"/>
    <property type="match status" value="1"/>
</dbReference>
<dbReference type="InterPro" id="IPR001844">
    <property type="entry name" value="Cpn60/GroEL"/>
</dbReference>
<dbReference type="InterPro" id="IPR027413">
    <property type="entry name" value="GROEL-like_equatorial_sf"/>
</dbReference>
<dbReference type="PANTHER" id="PTHR45633">
    <property type="entry name" value="60 KDA HEAT SHOCK PROTEIN, MITOCHONDRIAL"/>
    <property type="match status" value="1"/>
</dbReference>
<dbReference type="InterPro" id="IPR018370">
    <property type="entry name" value="Chaperonin_Cpn60_CS"/>
</dbReference>
<dbReference type="GO" id="GO:0042026">
    <property type="term" value="P:protein refolding"/>
    <property type="evidence" value="ECO:0007669"/>
    <property type="project" value="InterPro"/>
</dbReference>
<dbReference type="Gene3D" id="1.10.560.10">
    <property type="entry name" value="GroEL-like equatorial domain"/>
    <property type="match status" value="2"/>
</dbReference>
<dbReference type="SUPFAM" id="SSF52029">
    <property type="entry name" value="GroEL apical domain-like"/>
    <property type="match status" value="1"/>
</dbReference>
<name>A0A2N9G582_FAGSY</name>
<dbReference type="InterPro" id="IPR027417">
    <property type="entry name" value="P-loop_NTPase"/>
</dbReference>